<evidence type="ECO:0000256" key="1">
    <source>
        <dbReference type="ARBA" id="ARBA00008668"/>
    </source>
</evidence>
<dbReference type="CDD" id="cd01837">
    <property type="entry name" value="SGNH_plant_lipase_like"/>
    <property type="match status" value="1"/>
</dbReference>
<dbReference type="Proteomes" id="UP000001514">
    <property type="component" value="Unassembled WGS sequence"/>
</dbReference>
<dbReference type="eggNOG" id="ENOG502QW19">
    <property type="taxonomic scope" value="Eukaryota"/>
</dbReference>
<keyword evidence="5" id="KW-1185">Reference proteome</keyword>
<dbReference type="Gene3D" id="3.40.50.1110">
    <property type="entry name" value="SGNH hydrolase"/>
    <property type="match status" value="1"/>
</dbReference>
<feature type="signal peptide" evidence="3">
    <location>
        <begin position="1"/>
        <end position="16"/>
    </location>
</feature>
<evidence type="ECO:0000256" key="2">
    <source>
        <dbReference type="ARBA" id="ARBA00022801"/>
    </source>
</evidence>
<protein>
    <submittedName>
        <fullName evidence="4">Uncharacterized protein</fullName>
    </submittedName>
</protein>
<keyword evidence="2" id="KW-0378">Hydrolase</keyword>
<dbReference type="EMBL" id="GL377586">
    <property type="protein sequence ID" value="EFJ25585.1"/>
    <property type="molecule type" value="Genomic_DNA"/>
</dbReference>
<keyword evidence="3" id="KW-0732">Signal</keyword>
<comment type="similarity">
    <text evidence="1">Belongs to the 'GDSL' lipolytic enzyme family.</text>
</comment>
<dbReference type="PANTHER" id="PTHR45648:SF139">
    <property type="entry name" value="GDSL ESTERASE_LIPASE"/>
    <property type="match status" value="1"/>
</dbReference>
<dbReference type="GO" id="GO:0016788">
    <property type="term" value="F:hydrolase activity, acting on ester bonds"/>
    <property type="evidence" value="ECO:0007669"/>
    <property type="project" value="InterPro"/>
</dbReference>
<dbReference type="HOGENOM" id="CLU_015101_0_2_1"/>
<dbReference type="Gramene" id="EFJ25585">
    <property type="protein sequence ID" value="EFJ25585"/>
    <property type="gene ID" value="SELMODRAFT_413745"/>
</dbReference>
<accession>D8RQ32</accession>
<dbReference type="Pfam" id="PF00657">
    <property type="entry name" value="Lipase_GDSL"/>
    <property type="match status" value="1"/>
</dbReference>
<dbReference type="AlphaFoldDB" id="D8RQ32"/>
<evidence type="ECO:0000313" key="5">
    <source>
        <dbReference type="Proteomes" id="UP000001514"/>
    </source>
</evidence>
<dbReference type="InterPro" id="IPR051058">
    <property type="entry name" value="GDSL_Est/Lipase"/>
</dbReference>
<name>D8RQ32_SELML</name>
<dbReference type="InParanoid" id="D8RQ32"/>
<dbReference type="OrthoDB" id="1600564at2759"/>
<dbReference type="InterPro" id="IPR001087">
    <property type="entry name" value="GDSL"/>
</dbReference>
<dbReference type="InterPro" id="IPR035669">
    <property type="entry name" value="SGNH_plant_lipase-like"/>
</dbReference>
<feature type="chain" id="PRO_5003122007" evidence="3">
    <location>
        <begin position="17"/>
        <end position="336"/>
    </location>
</feature>
<proteinExistence type="inferred from homology"/>
<dbReference type="KEGG" id="smo:SELMODRAFT_413745"/>
<reference evidence="4 5" key="1">
    <citation type="journal article" date="2011" name="Science">
        <title>The Selaginella genome identifies genetic changes associated with the evolution of vascular plants.</title>
        <authorList>
            <person name="Banks J.A."/>
            <person name="Nishiyama T."/>
            <person name="Hasebe M."/>
            <person name="Bowman J.L."/>
            <person name="Gribskov M."/>
            <person name="dePamphilis C."/>
            <person name="Albert V.A."/>
            <person name="Aono N."/>
            <person name="Aoyama T."/>
            <person name="Ambrose B.A."/>
            <person name="Ashton N.W."/>
            <person name="Axtell M.J."/>
            <person name="Barker E."/>
            <person name="Barker M.S."/>
            <person name="Bennetzen J.L."/>
            <person name="Bonawitz N.D."/>
            <person name="Chapple C."/>
            <person name="Cheng C."/>
            <person name="Correa L.G."/>
            <person name="Dacre M."/>
            <person name="DeBarry J."/>
            <person name="Dreyer I."/>
            <person name="Elias M."/>
            <person name="Engstrom E.M."/>
            <person name="Estelle M."/>
            <person name="Feng L."/>
            <person name="Finet C."/>
            <person name="Floyd S.K."/>
            <person name="Frommer W.B."/>
            <person name="Fujita T."/>
            <person name="Gramzow L."/>
            <person name="Gutensohn M."/>
            <person name="Harholt J."/>
            <person name="Hattori M."/>
            <person name="Heyl A."/>
            <person name="Hirai T."/>
            <person name="Hiwatashi Y."/>
            <person name="Ishikawa M."/>
            <person name="Iwata M."/>
            <person name="Karol K.G."/>
            <person name="Koehler B."/>
            <person name="Kolukisaoglu U."/>
            <person name="Kubo M."/>
            <person name="Kurata T."/>
            <person name="Lalonde S."/>
            <person name="Li K."/>
            <person name="Li Y."/>
            <person name="Litt A."/>
            <person name="Lyons E."/>
            <person name="Manning G."/>
            <person name="Maruyama T."/>
            <person name="Michael T.P."/>
            <person name="Mikami K."/>
            <person name="Miyazaki S."/>
            <person name="Morinaga S."/>
            <person name="Murata T."/>
            <person name="Mueller-Roeber B."/>
            <person name="Nelson D.R."/>
            <person name="Obara M."/>
            <person name="Oguri Y."/>
            <person name="Olmstead R.G."/>
            <person name="Onodera N."/>
            <person name="Petersen B.L."/>
            <person name="Pils B."/>
            <person name="Prigge M."/>
            <person name="Rensing S.A."/>
            <person name="Riano-Pachon D.M."/>
            <person name="Roberts A.W."/>
            <person name="Sato Y."/>
            <person name="Scheller H.V."/>
            <person name="Schulz B."/>
            <person name="Schulz C."/>
            <person name="Shakirov E.V."/>
            <person name="Shibagaki N."/>
            <person name="Shinohara N."/>
            <person name="Shippen D.E."/>
            <person name="Soerensen I."/>
            <person name="Sotooka R."/>
            <person name="Sugimoto N."/>
            <person name="Sugita M."/>
            <person name="Sumikawa N."/>
            <person name="Tanurdzic M."/>
            <person name="Theissen G."/>
            <person name="Ulvskov P."/>
            <person name="Wakazuki S."/>
            <person name="Weng J.K."/>
            <person name="Willats W.W."/>
            <person name="Wipf D."/>
            <person name="Wolf P.G."/>
            <person name="Yang L."/>
            <person name="Zimmer A.D."/>
            <person name="Zhu Q."/>
            <person name="Mitros T."/>
            <person name="Hellsten U."/>
            <person name="Loque D."/>
            <person name="Otillar R."/>
            <person name="Salamov A."/>
            <person name="Schmutz J."/>
            <person name="Shapiro H."/>
            <person name="Lindquist E."/>
            <person name="Lucas S."/>
            <person name="Rokhsar D."/>
            <person name="Grigoriev I.V."/>
        </authorList>
    </citation>
    <scope>NUCLEOTIDE SEQUENCE [LARGE SCALE GENOMIC DNA]</scope>
</reference>
<organism evidence="5">
    <name type="scientific">Selaginella moellendorffii</name>
    <name type="common">Spikemoss</name>
    <dbReference type="NCBI Taxonomy" id="88036"/>
    <lineage>
        <taxon>Eukaryota</taxon>
        <taxon>Viridiplantae</taxon>
        <taxon>Streptophyta</taxon>
        <taxon>Embryophyta</taxon>
        <taxon>Tracheophyta</taxon>
        <taxon>Lycopodiopsida</taxon>
        <taxon>Selaginellales</taxon>
        <taxon>Selaginellaceae</taxon>
        <taxon>Selaginella</taxon>
    </lineage>
</organism>
<dbReference type="PANTHER" id="PTHR45648">
    <property type="entry name" value="GDSL LIPASE/ACYLHYDROLASE FAMILY PROTEIN (AFU_ORTHOLOGUE AFUA_4G14700)"/>
    <property type="match status" value="1"/>
</dbReference>
<dbReference type="InterPro" id="IPR036514">
    <property type="entry name" value="SGNH_hydro_sf"/>
</dbReference>
<evidence type="ECO:0000256" key="3">
    <source>
        <dbReference type="SAM" id="SignalP"/>
    </source>
</evidence>
<evidence type="ECO:0000313" key="4">
    <source>
        <dbReference type="EMBL" id="EFJ25585.1"/>
    </source>
</evidence>
<sequence length="336" mass="37033">MRALVVLAFFLGMASAQIVPALFAFGDSLVDSGNNNMLPTIARANHPPYGYNFDNHAATGRFCDGKLIPDFLASLLGLPFPPPYLSAGDNITQGVSFGSASSGIGRWTGQGFVLSFANQVDGFREVQSRLVRRLGPMRAMSLISRSIFYICTANNDVNNFVLRFRTELPIDLRDGLLVEFALQLERLYRLGARKFVVVNLSAVGCIPMNQRFGRCGSAGMNAALSFNLGLASVLDSLRISMRGARIVTANMEGLMLQVKSNPRAYGFSNTVQGCCPLNQPWRWCFDGGEFCEKPSNFMFWDMVHPSQAFNSIAAHRWWNGTLEDVYPVNIRTLASI</sequence>
<gene>
    <name evidence="4" type="ORF">SELMODRAFT_413745</name>
</gene>